<dbReference type="PANTHER" id="PTHR11946:SF93">
    <property type="entry name" value="VALINE--TRNA LIGASE, CHLOROPLASTIC_MITOCHONDRIAL 2"/>
    <property type="match status" value="1"/>
</dbReference>
<proteinExistence type="predicted"/>
<keyword evidence="6" id="KW-0067">ATP-binding</keyword>
<evidence type="ECO:0000256" key="9">
    <source>
        <dbReference type="ARBA" id="ARBA00029936"/>
    </source>
</evidence>
<evidence type="ECO:0000256" key="5">
    <source>
        <dbReference type="ARBA" id="ARBA00022741"/>
    </source>
</evidence>
<dbReference type="EC" id="6.1.1.9" evidence="2"/>
<dbReference type="InterPro" id="IPR002300">
    <property type="entry name" value="aa-tRNA-synth_Ia"/>
</dbReference>
<evidence type="ECO:0000256" key="3">
    <source>
        <dbReference type="ARBA" id="ARBA00022490"/>
    </source>
</evidence>
<dbReference type="PRINTS" id="PR00986">
    <property type="entry name" value="TRNASYNTHVAL"/>
</dbReference>
<dbReference type="GO" id="GO:0002161">
    <property type="term" value="F:aminoacyl-tRNA deacylase activity"/>
    <property type="evidence" value="ECO:0007669"/>
    <property type="project" value="InterPro"/>
</dbReference>
<dbReference type="PANTHER" id="PTHR11946">
    <property type="entry name" value="VALYL-TRNA SYNTHETASES"/>
    <property type="match status" value="1"/>
</dbReference>
<evidence type="ECO:0000313" key="11">
    <source>
        <dbReference type="EMBL" id="PIP17390.1"/>
    </source>
</evidence>
<dbReference type="GO" id="GO:0005829">
    <property type="term" value="C:cytosol"/>
    <property type="evidence" value="ECO:0007669"/>
    <property type="project" value="TreeGrafter"/>
</dbReference>
<evidence type="ECO:0000256" key="2">
    <source>
        <dbReference type="ARBA" id="ARBA00013169"/>
    </source>
</evidence>
<evidence type="ECO:0000256" key="7">
    <source>
        <dbReference type="ARBA" id="ARBA00022917"/>
    </source>
</evidence>
<keyword evidence="3" id="KW-0963">Cytoplasm</keyword>
<dbReference type="InterPro" id="IPR014729">
    <property type="entry name" value="Rossmann-like_a/b/a_fold"/>
</dbReference>
<evidence type="ECO:0000259" key="10">
    <source>
        <dbReference type="Pfam" id="PF00133"/>
    </source>
</evidence>
<reference evidence="11 12" key="1">
    <citation type="submission" date="2017-09" db="EMBL/GenBank/DDBJ databases">
        <title>Depth-based differentiation of microbial function through sediment-hosted aquifers and enrichment of novel symbionts in the deep terrestrial subsurface.</title>
        <authorList>
            <person name="Probst A.J."/>
            <person name="Ladd B."/>
            <person name="Jarett J.K."/>
            <person name="Geller-Mcgrath D.E."/>
            <person name="Sieber C.M."/>
            <person name="Emerson J.B."/>
            <person name="Anantharaman K."/>
            <person name="Thomas B.C."/>
            <person name="Malmstrom R."/>
            <person name="Stieglmeier M."/>
            <person name="Klingl A."/>
            <person name="Woyke T."/>
            <person name="Ryan C.M."/>
            <person name="Banfield J.F."/>
        </authorList>
    </citation>
    <scope>NUCLEOTIDE SEQUENCE [LARGE SCALE GENOMIC DNA]</scope>
    <source>
        <strain evidence="11">CG23_combo_of_CG06-09_8_20_14_all_37_13</strain>
    </source>
</reference>
<feature type="non-terminal residue" evidence="11">
    <location>
        <position position="401"/>
    </location>
</feature>
<dbReference type="Gene3D" id="3.90.740.10">
    <property type="entry name" value="Valyl/Leucyl/Isoleucyl-tRNA synthetase, editing domain"/>
    <property type="match status" value="1"/>
</dbReference>
<keyword evidence="7" id="KW-0648">Protein biosynthesis</keyword>
<comment type="subcellular location">
    <subcellularLocation>
        <location evidence="1">Cytoplasm</location>
    </subcellularLocation>
</comment>
<dbReference type="FunFam" id="3.40.50.620:FF:000192">
    <property type="entry name" value="Valine--tRNA ligase"/>
    <property type="match status" value="1"/>
</dbReference>
<feature type="domain" description="Aminoacyl-tRNA synthetase class Ia" evidence="10">
    <location>
        <begin position="6"/>
        <end position="391"/>
    </location>
</feature>
<dbReference type="GO" id="GO:0005524">
    <property type="term" value="F:ATP binding"/>
    <property type="evidence" value="ECO:0007669"/>
    <property type="project" value="UniProtKB-KW"/>
</dbReference>
<dbReference type="Gene3D" id="3.40.50.620">
    <property type="entry name" value="HUPs"/>
    <property type="match status" value="2"/>
</dbReference>
<keyword evidence="4 11" id="KW-0436">Ligase</keyword>
<organism evidence="11 12">
    <name type="scientific">Candidatus Portnoybacteria bacterium CG23_combo_of_CG06-09_8_20_14_all_37_13</name>
    <dbReference type="NCBI Taxonomy" id="1974819"/>
    <lineage>
        <taxon>Bacteria</taxon>
        <taxon>Candidatus Portnoyibacteriota</taxon>
    </lineage>
</organism>
<comment type="caution">
    <text evidence="11">The sequence shown here is derived from an EMBL/GenBank/DDBJ whole genome shotgun (WGS) entry which is preliminary data.</text>
</comment>
<evidence type="ECO:0000256" key="8">
    <source>
        <dbReference type="ARBA" id="ARBA00023146"/>
    </source>
</evidence>
<evidence type="ECO:0000256" key="1">
    <source>
        <dbReference type="ARBA" id="ARBA00004496"/>
    </source>
</evidence>
<dbReference type="Pfam" id="PF00133">
    <property type="entry name" value="tRNA-synt_1"/>
    <property type="match status" value="1"/>
</dbReference>
<evidence type="ECO:0000256" key="6">
    <source>
        <dbReference type="ARBA" id="ARBA00022840"/>
    </source>
</evidence>
<dbReference type="InterPro" id="IPR009008">
    <property type="entry name" value="Val/Leu/Ile-tRNA-synth_edit"/>
</dbReference>
<dbReference type="InterPro" id="IPR002303">
    <property type="entry name" value="Valyl-tRNA_ligase"/>
</dbReference>
<dbReference type="SUPFAM" id="SSF50677">
    <property type="entry name" value="ValRS/IleRS/LeuRS editing domain"/>
    <property type="match status" value="1"/>
</dbReference>
<sequence>MYQFQPKSEKSVFSVDTPPPYVSAEHLHAGHIMSYAQAEFIVRFKRMQGFNVFYPMGFDDNGLPTERFVEKKYKLDKSKVSRQDFIKLCLKETKTGAQNYKKLWHLLGISIDWSQTYSTIDDRCRKISQKSFLDLFKKNLVYRAEQPTMWCPACQTALAQADLEDKQERTYLNYIKFFPVGNADLRSLQIATTRPELLEACVALFYHPEDKRYKNLKKAKLPIFNFEVPVLTDKNVDPKFGTGLIMVCAWGDTEDIRKWQEHKLETRPIFTEKTKPEEILKKRQDILEKLKQKNLLIKQEQITHALNVHERCETPVEFVLTKQWFIKILENKNDLLKRGEELKWFPEFMKRRYFDWVKNLKWDWCISRQRYYGVPFPVWYCQNCGGIILAENKNLPVDPTE</sequence>
<accession>A0A2G9YDV2</accession>
<dbReference type="SUPFAM" id="SSF52374">
    <property type="entry name" value="Nucleotidylyl transferase"/>
    <property type="match status" value="1"/>
</dbReference>
<dbReference type="Proteomes" id="UP000231480">
    <property type="component" value="Unassembled WGS sequence"/>
</dbReference>
<dbReference type="GO" id="GO:0006438">
    <property type="term" value="P:valyl-tRNA aminoacylation"/>
    <property type="evidence" value="ECO:0007669"/>
    <property type="project" value="InterPro"/>
</dbReference>
<dbReference type="AlphaFoldDB" id="A0A2G9YDV2"/>
<gene>
    <name evidence="11" type="ORF">COX44_00135</name>
</gene>
<dbReference type="EMBL" id="PCRH01000005">
    <property type="protein sequence ID" value="PIP17390.1"/>
    <property type="molecule type" value="Genomic_DNA"/>
</dbReference>
<dbReference type="GO" id="GO:0004832">
    <property type="term" value="F:valine-tRNA ligase activity"/>
    <property type="evidence" value="ECO:0007669"/>
    <property type="project" value="UniProtKB-EC"/>
</dbReference>
<evidence type="ECO:0000256" key="4">
    <source>
        <dbReference type="ARBA" id="ARBA00022598"/>
    </source>
</evidence>
<protein>
    <recommendedName>
        <fullName evidence="2">valine--tRNA ligase</fullName>
        <ecNumber evidence="2">6.1.1.9</ecNumber>
    </recommendedName>
    <alternativeName>
        <fullName evidence="9">Valyl-tRNA synthetase</fullName>
    </alternativeName>
</protein>
<keyword evidence="8" id="KW-0030">Aminoacyl-tRNA synthetase</keyword>
<keyword evidence="5" id="KW-0547">Nucleotide-binding</keyword>
<evidence type="ECO:0000313" key="12">
    <source>
        <dbReference type="Proteomes" id="UP000231480"/>
    </source>
</evidence>
<name>A0A2G9YDV2_9BACT</name>